<comment type="pathway">
    <text evidence="5">Pyrimidine metabolism; dTTP biosynthesis.</text>
</comment>
<evidence type="ECO:0000256" key="5">
    <source>
        <dbReference type="HAMAP-Rule" id="MF_00008"/>
    </source>
</evidence>
<comment type="similarity">
    <text evidence="5">Belongs to the thymidylate synthase family. Bacterial-type ThyA subfamily.</text>
</comment>
<reference evidence="8 9" key="1">
    <citation type="submission" date="2010-08" db="EMBL/GenBank/DDBJ databases">
        <authorList>
            <person name="Harkins D.M."/>
            <person name="Madupu R."/>
            <person name="Durkin A.S."/>
            <person name="Torralba M."/>
            <person name="Methe B."/>
            <person name="Sutton G.G."/>
            <person name="Nelson K.E."/>
        </authorList>
    </citation>
    <scope>NUCLEOTIDE SEQUENCE [LARGE SCALE GENOMIC DNA]</scope>
    <source>
        <strain evidence="8 9">DSM 17678</strain>
    </source>
</reference>
<gene>
    <name evidence="5 8" type="primary">thyA</name>
    <name evidence="8" type="ORF">HMPREF0634_1179</name>
</gene>
<dbReference type="Proteomes" id="UP000003244">
    <property type="component" value="Unassembled WGS sequence"/>
</dbReference>
<name>E0E1Z5_9FIRM</name>
<dbReference type="CDD" id="cd00351">
    <property type="entry name" value="TS_Pyrimidine_HMase"/>
    <property type="match status" value="1"/>
</dbReference>
<evidence type="ECO:0000256" key="6">
    <source>
        <dbReference type="PROSITE-ProRule" id="PRU10016"/>
    </source>
</evidence>
<feature type="active site" description="Nucleophile" evidence="5">
    <location>
        <position position="155"/>
    </location>
</feature>
<dbReference type="SUPFAM" id="SSF55831">
    <property type="entry name" value="Thymidylate synthase/dCMP hydroxymethylase"/>
    <property type="match status" value="1"/>
</dbReference>
<keyword evidence="5" id="KW-0963">Cytoplasm</keyword>
<dbReference type="UniPathway" id="UPA00575"/>
<dbReference type="PANTHER" id="PTHR11548">
    <property type="entry name" value="THYMIDYLATE SYNTHASE 1"/>
    <property type="match status" value="1"/>
</dbReference>
<keyword evidence="9" id="KW-1185">Reference proteome</keyword>
<feature type="binding site" evidence="5">
    <location>
        <position position="276"/>
    </location>
    <ligand>
        <name>(6R)-5,10-methylene-5,6,7,8-tetrahydrofolate</name>
        <dbReference type="ChEBI" id="CHEBI:15636"/>
    </ligand>
</feature>
<dbReference type="PANTHER" id="PTHR11548:SF1">
    <property type="entry name" value="THYMIDYLATE SYNTHASE 1"/>
    <property type="match status" value="1"/>
</dbReference>
<comment type="subunit">
    <text evidence="5">Homodimer.</text>
</comment>
<accession>E0E1Z5</accession>
<dbReference type="Pfam" id="PF00303">
    <property type="entry name" value="Thymidylat_synt"/>
    <property type="match status" value="1"/>
</dbReference>
<dbReference type="PRINTS" id="PR00108">
    <property type="entry name" value="THYMDSNTHASE"/>
</dbReference>
<dbReference type="GO" id="GO:0006231">
    <property type="term" value="P:dTMP biosynthetic process"/>
    <property type="evidence" value="ECO:0007669"/>
    <property type="project" value="UniProtKB-UniRule"/>
</dbReference>
<evidence type="ECO:0000256" key="1">
    <source>
        <dbReference type="ARBA" id="ARBA00011947"/>
    </source>
</evidence>
<dbReference type="InterPro" id="IPR020940">
    <property type="entry name" value="Thymidylate_synthase_AS"/>
</dbReference>
<feature type="binding site" description="in other chain" evidence="5">
    <location>
        <position position="186"/>
    </location>
    <ligand>
        <name>dUMP</name>
        <dbReference type="ChEBI" id="CHEBI:246422"/>
        <note>ligand shared between dimeric partners</note>
    </ligand>
</feature>
<feature type="binding site" evidence="5">
    <location>
        <begin position="134"/>
        <end position="135"/>
    </location>
    <ligand>
        <name>dUMP</name>
        <dbReference type="ChEBI" id="CHEBI:246422"/>
        <note>ligand shared between dimeric partners</note>
    </ligand>
</feature>
<proteinExistence type="inferred from homology"/>
<dbReference type="PROSITE" id="PS00091">
    <property type="entry name" value="THYMIDYLATE_SYNTHASE"/>
    <property type="match status" value="1"/>
</dbReference>
<evidence type="ECO:0000256" key="3">
    <source>
        <dbReference type="ARBA" id="ARBA00022679"/>
    </source>
</evidence>
<feature type="active site" evidence="6">
    <location>
        <position position="155"/>
    </location>
</feature>
<comment type="function">
    <text evidence="5">Catalyzes the reductive methylation of 2'-deoxyuridine-5'-monophosphate (dUMP) to 2'-deoxythymidine-5'-monophosphate (dTMP) while utilizing 5,10-methylenetetrahydrofolate (mTHF) as the methyl donor and reductant in the reaction, yielding dihydrofolate (DHF) as a by-product. This enzymatic reaction provides an intracellular de novo source of dTMP, an essential precursor for DNA biosynthesis.</text>
</comment>
<feature type="domain" description="Thymidylate synthase/dCMP hydroxymethylase" evidence="7">
    <location>
        <begin position="9"/>
        <end position="276"/>
    </location>
</feature>
<dbReference type="NCBIfam" id="NF002495">
    <property type="entry name" value="PRK01827.1-1"/>
    <property type="match status" value="1"/>
</dbReference>
<keyword evidence="2 5" id="KW-0489">Methyltransferase</keyword>
<dbReference type="InterPro" id="IPR000398">
    <property type="entry name" value="Thymidylate_synthase"/>
</dbReference>
<dbReference type="EC" id="2.1.1.45" evidence="1 5"/>
<evidence type="ECO:0000256" key="2">
    <source>
        <dbReference type="ARBA" id="ARBA00022603"/>
    </source>
</evidence>
<feature type="binding site" evidence="5">
    <location>
        <position position="178"/>
    </location>
    <ligand>
        <name>(6R)-5,10-methylene-5,6,7,8-tetrahydrofolate</name>
        <dbReference type="ChEBI" id="CHEBI:15636"/>
    </ligand>
</feature>
<dbReference type="RefSeq" id="WP_007788692.1">
    <property type="nucleotide sequence ID" value="NZ_ADGQ01000027.1"/>
</dbReference>
<dbReference type="EMBL" id="ADGQ01000027">
    <property type="protein sequence ID" value="EFM65102.1"/>
    <property type="molecule type" value="Genomic_DNA"/>
</dbReference>
<feature type="binding site" description="in other chain" evidence="5">
    <location>
        <begin position="216"/>
        <end position="218"/>
    </location>
    <ligand>
        <name>dUMP</name>
        <dbReference type="ChEBI" id="CHEBI:246422"/>
        <note>ligand shared between dimeric partners</note>
    </ligand>
</feature>
<feature type="binding site" description="in other chain" evidence="5">
    <location>
        <begin position="175"/>
        <end position="178"/>
    </location>
    <ligand>
        <name>dUMP</name>
        <dbReference type="ChEBI" id="CHEBI:246422"/>
        <note>ligand shared between dimeric partners</note>
    </ligand>
</feature>
<dbReference type="InterPro" id="IPR036926">
    <property type="entry name" value="Thymidate_synth/dCMP_Mease_sf"/>
</dbReference>
<dbReference type="Gene3D" id="3.30.572.10">
    <property type="entry name" value="Thymidylate synthase/dCMP hydroxymethylase domain"/>
    <property type="match status" value="1"/>
</dbReference>
<dbReference type="HAMAP" id="MF_00008">
    <property type="entry name" value="Thymidy_synth_bact"/>
    <property type="match status" value="1"/>
</dbReference>
<comment type="catalytic activity">
    <reaction evidence="5">
        <text>dUMP + (6R)-5,10-methylene-5,6,7,8-tetrahydrofolate = 7,8-dihydrofolate + dTMP</text>
        <dbReference type="Rhea" id="RHEA:12104"/>
        <dbReference type="ChEBI" id="CHEBI:15636"/>
        <dbReference type="ChEBI" id="CHEBI:57451"/>
        <dbReference type="ChEBI" id="CHEBI:63528"/>
        <dbReference type="ChEBI" id="CHEBI:246422"/>
        <dbReference type="EC" id="2.1.1.45"/>
    </reaction>
</comment>
<dbReference type="AlphaFoldDB" id="E0E1Z5"/>
<comment type="caution">
    <text evidence="5">Lacks conserved residue(s) required for the propagation of feature annotation.</text>
</comment>
<comment type="subcellular location">
    <subcellularLocation>
        <location evidence="5">Cytoplasm</location>
    </subcellularLocation>
</comment>
<sequence length="277" mass="32176">MTIADNNLKSLCNDILNSGNNTLGEKVRPKYADGTPSHTMFVNQVFERYDLSKGELPIVTLRQVAWKSGIKEILWIYQDQSNNLDLLRDKYGITWWDEWDLGDRTIGQRYGATVKRYKLMDKLLENLKNQPYGRRHIINLYQEADLEETAGLYPCAMETQWSVRDGYLDLTLIQRSSDVAVANAINKIQYVALQMMVARHVGLQAGVFCHYVNNAHIYDRHIDQIKEMIARDPQEGHESVRLVLNPDKTNFYDFTLDDFTMENYDPVKPNFQFELAI</sequence>
<dbReference type="InterPro" id="IPR045097">
    <property type="entry name" value="Thymidate_synth/dCMP_Mease"/>
</dbReference>
<protein>
    <recommendedName>
        <fullName evidence="1 5">Thymidylate synthase</fullName>
        <shortName evidence="5">TS</shortName>
        <shortName evidence="5">TSase</shortName>
        <ecNumber evidence="1 5">2.1.1.45</ecNumber>
    </recommendedName>
</protein>
<dbReference type="InterPro" id="IPR023451">
    <property type="entry name" value="Thymidate_synth/dCMP_Mease_dom"/>
</dbReference>
<dbReference type="GeneID" id="84800237"/>
<keyword evidence="3 5" id="KW-0808">Transferase</keyword>
<dbReference type="GO" id="GO:0006235">
    <property type="term" value="P:dTTP biosynthetic process"/>
    <property type="evidence" value="ECO:0007669"/>
    <property type="project" value="UniProtKB-UniRule"/>
</dbReference>
<dbReference type="STRING" id="596315.HMPREF0634_1179"/>
<evidence type="ECO:0000313" key="8">
    <source>
        <dbReference type="EMBL" id="EFM65102.1"/>
    </source>
</evidence>
<dbReference type="GO" id="GO:0005829">
    <property type="term" value="C:cytosol"/>
    <property type="evidence" value="ECO:0007669"/>
    <property type="project" value="TreeGrafter"/>
</dbReference>
<organism evidence="8 9">
    <name type="scientific">Peptostreptococcus stomatis DSM 17678</name>
    <dbReference type="NCBI Taxonomy" id="596315"/>
    <lineage>
        <taxon>Bacteria</taxon>
        <taxon>Bacillati</taxon>
        <taxon>Bacillota</taxon>
        <taxon>Clostridia</taxon>
        <taxon>Peptostreptococcales</taxon>
        <taxon>Peptostreptococcaceae</taxon>
        <taxon>Peptostreptococcus</taxon>
    </lineage>
</organism>
<dbReference type="OrthoDB" id="9774633at2"/>
<evidence type="ECO:0000256" key="4">
    <source>
        <dbReference type="ARBA" id="ARBA00022727"/>
    </source>
</evidence>
<dbReference type="GO" id="GO:0004799">
    <property type="term" value="F:thymidylate synthase activity"/>
    <property type="evidence" value="ECO:0007669"/>
    <property type="project" value="UniProtKB-UniRule"/>
</dbReference>
<dbReference type="GO" id="GO:0032259">
    <property type="term" value="P:methylation"/>
    <property type="evidence" value="ECO:0007669"/>
    <property type="project" value="UniProtKB-KW"/>
</dbReference>
<evidence type="ECO:0000259" key="7">
    <source>
        <dbReference type="Pfam" id="PF00303"/>
    </source>
</evidence>
<dbReference type="eggNOG" id="COG0207">
    <property type="taxonomic scope" value="Bacteria"/>
</dbReference>
<evidence type="ECO:0000313" key="9">
    <source>
        <dbReference type="Proteomes" id="UP000003244"/>
    </source>
</evidence>
<keyword evidence="4 5" id="KW-0545">Nucleotide biosynthesis</keyword>
<comment type="caution">
    <text evidence="8">The sequence shown here is derived from an EMBL/GenBank/DDBJ whole genome shotgun (WGS) entry which is preliminary data.</text>
</comment>